<sequence length="762" mass="81465">MNISYTTALTSAASFGGVLRPKLKFANLAKGGSLSFPQFNGRDSDPSHQLSLRQPAQNWFEMWGTNSALFAIVRRSRAATHFNETYALVNGLSNDNGRDSYVVLHGGRYGTVDWQQRVEARIATSGYRPVSQVITEDAFLLVVRRSDESGVARCSVDWYSLADGTRYAGDATQQVYVPQALPADQSEYGFNIGGASGTLAGWPGEIGCIGYVEGAVSVAEWQAIALGGEFSALIENGHMIRWLRCLTGDDGGLVAPDWLATDSTFATEANGVMRAGSSLRRTGQTTFLHVDEWPEGTVLGVMSGATQAACRFSGTSAGLSGAIEVRVSYESDGAVLRDWTVVAEAAPEWSGEVSLPISSRGWCVAQFRMKGTEQILFEGRRRIAAGYKFLQLGQSQTDIYLTARDRGRKTEHPWTASYVTNDSVANGGKDIDAIQHYLLGDLASDGVSAFLDQFRTICPNVPVQIVDAAVSGTGPNQLISDANAGRDWLMLQQKLDYAGNDVSVVLMNWATQGWNAEGSVAETLDALLDGSGGYSGVIDHMLTDALKDGFKVGVSPATRHSRGAHEGLRQEQVAQAHMRYLAVGLPVSDYAITSAGGPHPDNLGDGNLVFGVRQALLAAEALDLLHLQNPGFAAARRNGDRIEIDLSLPNGGTVYCATPAALEGFEVYQEGDLAFHQDGFTAALEGETVVLTSTNGDWTAGTMVRALGNGPKRSDGDAAAESAIIDSMLYETWVDDVLGRGLPIGGSTVSGQWEPDWTVTLD</sequence>
<dbReference type="Proteomes" id="UP000238392">
    <property type="component" value="Unassembled WGS sequence"/>
</dbReference>
<dbReference type="RefSeq" id="WP_106264297.1">
    <property type="nucleotide sequence ID" value="NZ_PVTQ01000006.1"/>
</dbReference>
<keyword evidence="2" id="KW-1185">Reference proteome</keyword>
<reference evidence="1 2" key="1">
    <citation type="submission" date="2018-03" db="EMBL/GenBank/DDBJ databases">
        <title>Genomic Encyclopedia of Archaeal and Bacterial Type Strains, Phase II (KMG-II): from individual species to whole genera.</title>
        <authorList>
            <person name="Goeker M."/>
        </authorList>
    </citation>
    <scope>NUCLEOTIDE SEQUENCE [LARGE SCALE GENOMIC DNA]</scope>
    <source>
        <strain evidence="1 2">DSM 100212</strain>
    </source>
</reference>
<comment type="caution">
    <text evidence="1">The sequence shown here is derived from an EMBL/GenBank/DDBJ whole genome shotgun (WGS) entry which is preliminary data.</text>
</comment>
<proteinExistence type="predicted"/>
<dbReference type="OrthoDB" id="7813740at2"/>
<evidence type="ECO:0000313" key="1">
    <source>
        <dbReference type="EMBL" id="PRY89315.1"/>
    </source>
</evidence>
<gene>
    <name evidence="1" type="ORF">CLV74_10617</name>
</gene>
<organism evidence="1 2">
    <name type="scientific">Donghicola tyrosinivorans</name>
    <dbReference type="NCBI Taxonomy" id="1652492"/>
    <lineage>
        <taxon>Bacteria</taxon>
        <taxon>Pseudomonadati</taxon>
        <taxon>Pseudomonadota</taxon>
        <taxon>Alphaproteobacteria</taxon>
        <taxon>Rhodobacterales</taxon>
        <taxon>Roseobacteraceae</taxon>
        <taxon>Donghicola</taxon>
    </lineage>
</organism>
<name>A0A2T0WRL5_9RHOB</name>
<protein>
    <submittedName>
        <fullName evidence="1">Uncharacterized protein</fullName>
    </submittedName>
</protein>
<evidence type="ECO:0000313" key="2">
    <source>
        <dbReference type="Proteomes" id="UP000238392"/>
    </source>
</evidence>
<dbReference type="EMBL" id="PVTQ01000006">
    <property type="protein sequence ID" value="PRY89315.1"/>
    <property type="molecule type" value="Genomic_DNA"/>
</dbReference>
<dbReference type="AlphaFoldDB" id="A0A2T0WRL5"/>
<accession>A0A2T0WRL5</accession>